<dbReference type="SMART" id="SM00360">
    <property type="entry name" value="RRM"/>
    <property type="match status" value="3"/>
</dbReference>
<feature type="compositionally biased region" description="Basic and acidic residues" evidence="4">
    <location>
        <begin position="538"/>
        <end position="552"/>
    </location>
</feature>
<dbReference type="InterPro" id="IPR035979">
    <property type="entry name" value="RBD_domain_sf"/>
</dbReference>
<evidence type="ECO:0000259" key="5">
    <source>
        <dbReference type="PROSITE" id="PS50102"/>
    </source>
</evidence>
<organism evidence="6 7">
    <name type="scientific">Blattamonas nauphoetae</name>
    <dbReference type="NCBI Taxonomy" id="2049346"/>
    <lineage>
        <taxon>Eukaryota</taxon>
        <taxon>Metamonada</taxon>
        <taxon>Preaxostyla</taxon>
        <taxon>Oxymonadida</taxon>
        <taxon>Blattamonas</taxon>
    </lineage>
</organism>
<dbReference type="PROSITE" id="PS50102">
    <property type="entry name" value="RRM"/>
    <property type="match status" value="1"/>
</dbReference>
<dbReference type="Gene3D" id="3.30.70.330">
    <property type="match status" value="3"/>
</dbReference>
<evidence type="ECO:0000256" key="2">
    <source>
        <dbReference type="ARBA" id="ARBA00023242"/>
    </source>
</evidence>
<keyword evidence="2" id="KW-0539">Nucleus</keyword>
<dbReference type="PANTHER" id="PTHR48033:SF10">
    <property type="entry name" value="RNA-BINDING PROTEIN SQUID"/>
    <property type="match status" value="1"/>
</dbReference>
<comment type="caution">
    <text evidence="6">The sequence shown here is derived from an EMBL/GenBank/DDBJ whole genome shotgun (WGS) entry which is preliminary data.</text>
</comment>
<dbReference type="EMBL" id="JARBJD010000184">
    <property type="protein sequence ID" value="KAK2948091.1"/>
    <property type="molecule type" value="Genomic_DNA"/>
</dbReference>
<sequence>MEPEYGFCIKDLPGTTTENDLRSFFSRFGNVIKIHMKRLSNNKKPLPFAFVYFDKEVSVNAVFKQQNELYLGSHKLQIKPAMKNTTVMIHGIPTAVPTQTVTEWCSQFGPIKDLEHTAHLGCCFATFVTRESAENCFTRLKNTRVLSQPDLIHGSTFYLAQSPQLPPGCSVAGTLMSDWGDPRTIPNTIVLAFNPKVTTLGRTDSQERVELTENEIKSHFEKYGEITKVDLHRVTDGNLKGSGKVSFLNNMKGINSAASAVRQSKPSINLCGLEITVSIQSVNKALFNQFSGSDGIFSIPFDGHTPQLSVNTDPPKLFIPRAQPPQITSFNPHPLPLGGQYSSISLISPRGLSGTMNVPQHVTFVPSKSLNHSLSNSSLSSAHSSTRQSPQFSVNSPPFTPASASKSRNTQLELSNLPKLSFPMPPMTMLDPPASIVSFDIQPNERDSSSSSSFRYTIIPFNTLIRSNALLTRLRIELLLLSISRIFIDFVIFHDLLTNFASSYHSLPLPAQPTIHSLLDFDRQLPSKIEGLMPPQTENEKRRKERRERVIDAVDVSPNESGDDFYDQVNIDEDMQSLYQWVQD</sequence>
<dbReference type="Pfam" id="PF00076">
    <property type="entry name" value="RRM_1"/>
    <property type="match status" value="3"/>
</dbReference>
<gene>
    <name evidence="6" type="ORF">BLNAU_16964</name>
</gene>
<evidence type="ECO:0000256" key="1">
    <source>
        <dbReference type="ARBA" id="ARBA00004123"/>
    </source>
</evidence>
<feature type="compositionally biased region" description="Polar residues" evidence="4">
    <location>
        <begin position="386"/>
        <end position="410"/>
    </location>
</feature>
<dbReference type="InterPro" id="IPR012677">
    <property type="entry name" value="Nucleotide-bd_a/b_plait_sf"/>
</dbReference>
<evidence type="ECO:0000313" key="7">
    <source>
        <dbReference type="Proteomes" id="UP001281761"/>
    </source>
</evidence>
<proteinExistence type="predicted"/>
<protein>
    <recommendedName>
        <fullName evidence="5">RRM domain-containing protein</fullName>
    </recommendedName>
</protein>
<dbReference type="PANTHER" id="PTHR48033">
    <property type="entry name" value="RNA-BINDING (RRM/RBD/RNP MOTIFS) FAMILY PROTEIN"/>
    <property type="match status" value="1"/>
</dbReference>
<reference evidence="6 7" key="1">
    <citation type="journal article" date="2022" name="bioRxiv">
        <title>Genomics of Preaxostyla Flagellates Illuminates Evolutionary Transitions and the Path Towards Mitochondrial Loss.</title>
        <authorList>
            <person name="Novak L.V.F."/>
            <person name="Treitli S.C."/>
            <person name="Pyrih J."/>
            <person name="Halakuc P."/>
            <person name="Pipaliya S.V."/>
            <person name="Vacek V."/>
            <person name="Brzon O."/>
            <person name="Soukal P."/>
            <person name="Eme L."/>
            <person name="Dacks J.B."/>
            <person name="Karnkowska A."/>
            <person name="Elias M."/>
            <person name="Hampl V."/>
        </authorList>
    </citation>
    <scope>NUCLEOTIDE SEQUENCE [LARGE SCALE GENOMIC DNA]</scope>
    <source>
        <strain evidence="6">NAU3</strain>
        <tissue evidence="6">Gut</tissue>
    </source>
</reference>
<dbReference type="SUPFAM" id="SSF54928">
    <property type="entry name" value="RNA-binding domain, RBD"/>
    <property type="match status" value="2"/>
</dbReference>
<keyword evidence="7" id="KW-1185">Reference proteome</keyword>
<feature type="region of interest" description="Disordered" evidence="4">
    <location>
        <begin position="529"/>
        <end position="565"/>
    </location>
</feature>
<feature type="domain" description="RRM" evidence="5">
    <location>
        <begin position="5"/>
        <end position="83"/>
    </location>
</feature>
<name>A0ABQ9X7V5_9EUKA</name>
<accession>A0ABQ9X7V5</accession>
<evidence type="ECO:0000313" key="6">
    <source>
        <dbReference type="EMBL" id="KAK2948091.1"/>
    </source>
</evidence>
<feature type="region of interest" description="Disordered" evidence="4">
    <location>
        <begin position="375"/>
        <end position="410"/>
    </location>
</feature>
<comment type="subcellular location">
    <subcellularLocation>
        <location evidence="1">Nucleus</location>
    </subcellularLocation>
</comment>
<feature type="compositionally biased region" description="Low complexity" evidence="4">
    <location>
        <begin position="375"/>
        <end position="385"/>
    </location>
</feature>
<evidence type="ECO:0000256" key="3">
    <source>
        <dbReference type="PROSITE-ProRule" id="PRU00176"/>
    </source>
</evidence>
<evidence type="ECO:0000256" key="4">
    <source>
        <dbReference type="SAM" id="MobiDB-lite"/>
    </source>
</evidence>
<dbReference type="CDD" id="cd00590">
    <property type="entry name" value="RRM_SF"/>
    <property type="match status" value="3"/>
</dbReference>
<dbReference type="Proteomes" id="UP001281761">
    <property type="component" value="Unassembled WGS sequence"/>
</dbReference>
<keyword evidence="3" id="KW-0694">RNA-binding</keyword>
<dbReference type="InterPro" id="IPR000504">
    <property type="entry name" value="RRM_dom"/>
</dbReference>